<evidence type="ECO:0000313" key="3">
    <source>
        <dbReference type="Proteomes" id="UP000011669"/>
    </source>
</evidence>
<dbReference type="InterPro" id="IPR001845">
    <property type="entry name" value="HTH_ArsR_DNA-bd_dom"/>
</dbReference>
<protein>
    <submittedName>
        <fullName evidence="2">MarR family transcriptional regulator</fullName>
    </submittedName>
</protein>
<dbReference type="PATRIC" id="fig|1227455.4.peg.2799"/>
<dbReference type="AlphaFoldDB" id="M0MD13"/>
<proteinExistence type="predicted"/>
<dbReference type="Pfam" id="PF12840">
    <property type="entry name" value="HTH_20"/>
    <property type="match status" value="1"/>
</dbReference>
<dbReference type="EMBL" id="AOMD01000029">
    <property type="protein sequence ID" value="EMA43626.1"/>
    <property type="molecule type" value="Genomic_DNA"/>
</dbReference>
<reference evidence="2 3" key="1">
    <citation type="journal article" date="2014" name="PLoS Genet.">
        <title>Phylogenetically driven sequencing of extremely halophilic archaea reveals strategies for static and dynamic osmo-response.</title>
        <authorList>
            <person name="Becker E.A."/>
            <person name="Seitzer P.M."/>
            <person name="Tritt A."/>
            <person name="Larsen D."/>
            <person name="Krusor M."/>
            <person name="Yao A.I."/>
            <person name="Wu D."/>
            <person name="Madern D."/>
            <person name="Eisen J.A."/>
            <person name="Darling A.E."/>
            <person name="Facciotti M.T."/>
        </authorList>
    </citation>
    <scope>NUCLEOTIDE SEQUENCE [LARGE SCALE GENOMIC DNA]</scope>
    <source>
        <strain evidence="2 3">DSM 5350</strain>
    </source>
</reference>
<name>M0MD13_9EURY</name>
<evidence type="ECO:0000313" key="2">
    <source>
        <dbReference type="EMBL" id="EMA43626.1"/>
    </source>
</evidence>
<dbReference type="InParanoid" id="M0MD13"/>
<accession>M0MD13</accession>
<keyword evidence="3" id="KW-1185">Reference proteome</keyword>
<dbReference type="InterPro" id="IPR036390">
    <property type="entry name" value="WH_DNA-bd_sf"/>
</dbReference>
<evidence type="ECO:0000259" key="1">
    <source>
        <dbReference type="PROSITE" id="PS50987"/>
    </source>
</evidence>
<dbReference type="InterPro" id="IPR036388">
    <property type="entry name" value="WH-like_DNA-bd_sf"/>
</dbReference>
<dbReference type="SUPFAM" id="SSF46785">
    <property type="entry name" value="Winged helix' DNA-binding domain"/>
    <property type="match status" value="1"/>
</dbReference>
<sequence length="99" mass="11488">MQRAIGDEIRFRLLRTLKARGDMSAKELETALEIEGNKLHYHLNKLVDVGLVQNRKRKEPDSSGLFSYYRASALGEAILEHGVEELIRDEWQSLERYSK</sequence>
<dbReference type="CDD" id="cd00090">
    <property type="entry name" value="HTH_ARSR"/>
    <property type="match status" value="1"/>
</dbReference>
<dbReference type="InterPro" id="IPR011991">
    <property type="entry name" value="ArsR-like_HTH"/>
</dbReference>
<comment type="caution">
    <text evidence="2">The sequence shown here is derived from an EMBL/GenBank/DDBJ whole genome shotgun (WGS) entry which is preliminary data.</text>
</comment>
<dbReference type="SMART" id="SM00418">
    <property type="entry name" value="HTH_ARSR"/>
    <property type="match status" value="1"/>
</dbReference>
<gene>
    <name evidence="2" type="ORF">C449_13742</name>
</gene>
<dbReference type="Gene3D" id="1.10.10.10">
    <property type="entry name" value="Winged helix-like DNA-binding domain superfamily/Winged helix DNA-binding domain"/>
    <property type="match status" value="1"/>
</dbReference>
<dbReference type="Proteomes" id="UP000011669">
    <property type="component" value="Unassembled WGS sequence"/>
</dbReference>
<dbReference type="PROSITE" id="PS50987">
    <property type="entry name" value="HTH_ARSR_2"/>
    <property type="match status" value="1"/>
</dbReference>
<dbReference type="GO" id="GO:0003700">
    <property type="term" value="F:DNA-binding transcription factor activity"/>
    <property type="evidence" value="ECO:0007669"/>
    <property type="project" value="InterPro"/>
</dbReference>
<feature type="domain" description="HTH arsR-type" evidence="1">
    <location>
        <begin position="1"/>
        <end position="86"/>
    </location>
</feature>
<organism evidence="2 3">
    <name type="scientific">Halococcus saccharolyticus DSM 5350</name>
    <dbReference type="NCBI Taxonomy" id="1227455"/>
    <lineage>
        <taxon>Archaea</taxon>
        <taxon>Methanobacteriati</taxon>
        <taxon>Methanobacteriota</taxon>
        <taxon>Stenosarchaea group</taxon>
        <taxon>Halobacteria</taxon>
        <taxon>Halobacteriales</taxon>
        <taxon>Halococcaceae</taxon>
        <taxon>Halococcus</taxon>
    </lineage>
</organism>